<keyword evidence="1" id="KW-0496">Mitochondrion</keyword>
<sequence length="33" mass="4048">MLQLLRQLSHFEMVLLFNPALLEIGIRIYEWME</sequence>
<gene>
    <name evidence="1" type="ORF">ABT39_MTgene2543</name>
</gene>
<geneLocation type="mitochondrion" evidence="1"/>
<accession>A0A101LUT6</accession>
<reference evidence="1" key="1">
    <citation type="journal article" date="2015" name="Genome Biol. Evol.">
        <title>Organellar Genomes of White Spruce (Picea glauca): Assembly and Annotation.</title>
        <authorList>
            <person name="Jackman S.D."/>
            <person name="Warren R.L."/>
            <person name="Gibb E.A."/>
            <person name="Vandervalk B.P."/>
            <person name="Mohamadi H."/>
            <person name="Chu J."/>
            <person name="Raymond A."/>
            <person name="Pleasance S."/>
            <person name="Coope R."/>
            <person name="Wildung M.R."/>
            <person name="Ritland C.E."/>
            <person name="Bousquet J."/>
            <person name="Jones S.J."/>
            <person name="Bohlmann J."/>
            <person name="Birol I."/>
        </authorList>
    </citation>
    <scope>NUCLEOTIDE SEQUENCE [LARGE SCALE GENOMIC DNA]</scope>
    <source>
        <tissue evidence="1">Flushing bud</tissue>
    </source>
</reference>
<comment type="caution">
    <text evidence="1">The sequence shown here is derived from an EMBL/GenBank/DDBJ whole genome shotgun (WGS) entry which is preliminary data.</text>
</comment>
<name>A0A101LUT6_PICGL</name>
<dbReference type="AlphaFoldDB" id="A0A101LUT6"/>
<evidence type="ECO:0000313" key="1">
    <source>
        <dbReference type="EMBL" id="KUM45706.1"/>
    </source>
</evidence>
<dbReference type="EMBL" id="LKAM01000017">
    <property type="protein sequence ID" value="KUM45706.1"/>
    <property type="molecule type" value="Genomic_DNA"/>
</dbReference>
<protein>
    <submittedName>
        <fullName evidence="1">Uncharacterized protein</fullName>
    </submittedName>
</protein>
<organism evidence="1">
    <name type="scientific">Picea glauca</name>
    <name type="common">White spruce</name>
    <name type="synonym">Pinus glauca</name>
    <dbReference type="NCBI Taxonomy" id="3330"/>
    <lineage>
        <taxon>Eukaryota</taxon>
        <taxon>Viridiplantae</taxon>
        <taxon>Streptophyta</taxon>
        <taxon>Embryophyta</taxon>
        <taxon>Tracheophyta</taxon>
        <taxon>Spermatophyta</taxon>
        <taxon>Pinopsida</taxon>
        <taxon>Pinidae</taxon>
        <taxon>Conifers I</taxon>
        <taxon>Pinales</taxon>
        <taxon>Pinaceae</taxon>
        <taxon>Picea</taxon>
    </lineage>
</organism>
<proteinExistence type="predicted"/>